<feature type="domain" description="N-acetyltransferase" evidence="2">
    <location>
        <begin position="41"/>
        <end position="199"/>
    </location>
</feature>
<dbReference type="PROSITE" id="PS51186">
    <property type="entry name" value="GNAT"/>
    <property type="match status" value="1"/>
</dbReference>
<evidence type="ECO:0000259" key="2">
    <source>
        <dbReference type="PROSITE" id="PS51186"/>
    </source>
</evidence>
<gene>
    <name evidence="3" type="ORF">AB5J55_41660</name>
</gene>
<name>A0AB39NE10_9ACTN</name>
<dbReference type="SUPFAM" id="SSF55729">
    <property type="entry name" value="Acyl-CoA N-acyltransferases (Nat)"/>
    <property type="match status" value="1"/>
</dbReference>
<dbReference type="InterPro" id="IPR016181">
    <property type="entry name" value="Acyl_CoA_acyltransferase"/>
</dbReference>
<protein>
    <submittedName>
        <fullName evidence="3">GNAT family N-acetyltransferase</fullName>
        <ecNumber evidence="3">2.3.-.-</ecNumber>
    </submittedName>
</protein>
<feature type="compositionally biased region" description="Polar residues" evidence="1">
    <location>
        <begin position="209"/>
        <end position="222"/>
    </location>
</feature>
<sequence>MSTSGRHQSAVPDPRTFSRSTLELGDVLLHPWGRASAEPDTLLDGLIVAAADPLVALWNPLAISDRDDALGWLEGRDGGWDAGVSASFAARNASDGALLGSVTVRWVDRADGLAMIGYWTLPTARGRGVATRATRAVTNWAFRTADARRIEIAHAVGNEASCRVAHRCGYLAEGTLRASHRFGDGAYHDEHLHARLATDPGPADPIQWPTAQVQSPPGTTSN</sequence>
<dbReference type="Gene3D" id="3.40.630.30">
    <property type="match status" value="1"/>
</dbReference>
<dbReference type="CDD" id="cd04301">
    <property type="entry name" value="NAT_SF"/>
    <property type="match status" value="1"/>
</dbReference>
<dbReference type="PANTHER" id="PTHR43441:SF10">
    <property type="entry name" value="ACETYLTRANSFERASE"/>
    <property type="match status" value="1"/>
</dbReference>
<dbReference type="InterPro" id="IPR051908">
    <property type="entry name" value="Ribosomal_N-acetyltransferase"/>
</dbReference>
<dbReference type="PANTHER" id="PTHR43441">
    <property type="entry name" value="RIBOSOMAL-PROTEIN-SERINE ACETYLTRANSFERASE"/>
    <property type="match status" value="1"/>
</dbReference>
<dbReference type="EC" id="2.3.-.-" evidence="3"/>
<keyword evidence="3" id="KW-0012">Acyltransferase</keyword>
<dbReference type="GO" id="GO:1990189">
    <property type="term" value="F:protein N-terminal-serine acetyltransferase activity"/>
    <property type="evidence" value="ECO:0007669"/>
    <property type="project" value="TreeGrafter"/>
</dbReference>
<dbReference type="Pfam" id="PF13302">
    <property type="entry name" value="Acetyltransf_3"/>
    <property type="match status" value="1"/>
</dbReference>
<reference evidence="3" key="1">
    <citation type="submission" date="2024-07" db="EMBL/GenBank/DDBJ databases">
        <authorList>
            <person name="Yu S.T."/>
        </authorList>
    </citation>
    <scope>NUCLEOTIDE SEQUENCE</scope>
    <source>
        <strain evidence="3">R11</strain>
    </source>
</reference>
<organism evidence="3">
    <name type="scientific">Streptomyces sp. R11</name>
    <dbReference type="NCBI Taxonomy" id="3238625"/>
    <lineage>
        <taxon>Bacteria</taxon>
        <taxon>Bacillati</taxon>
        <taxon>Actinomycetota</taxon>
        <taxon>Actinomycetes</taxon>
        <taxon>Kitasatosporales</taxon>
        <taxon>Streptomycetaceae</taxon>
        <taxon>Streptomyces</taxon>
    </lineage>
</organism>
<keyword evidence="3" id="KW-0808">Transferase</keyword>
<dbReference type="GO" id="GO:0008999">
    <property type="term" value="F:protein-N-terminal-alanine acetyltransferase activity"/>
    <property type="evidence" value="ECO:0007669"/>
    <property type="project" value="TreeGrafter"/>
</dbReference>
<dbReference type="GO" id="GO:0005737">
    <property type="term" value="C:cytoplasm"/>
    <property type="evidence" value="ECO:0007669"/>
    <property type="project" value="TreeGrafter"/>
</dbReference>
<dbReference type="InterPro" id="IPR000182">
    <property type="entry name" value="GNAT_dom"/>
</dbReference>
<proteinExistence type="predicted"/>
<dbReference type="AlphaFoldDB" id="A0AB39NE10"/>
<accession>A0AB39NE10</accession>
<evidence type="ECO:0000313" key="3">
    <source>
        <dbReference type="EMBL" id="XDQ15678.1"/>
    </source>
</evidence>
<dbReference type="RefSeq" id="WP_369275607.1">
    <property type="nucleotide sequence ID" value="NZ_CP163432.1"/>
</dbReference>
<feature type="region of interest" description="Disordered" evidence="1">
    <location>
        <begin position="198"/>
        <end position="222"/>
    </location>
</feature>
<evidence type="ECO:0000256" key="1">
    <source>
        <dbReference type="SAM" id="MobiDB-lite"/>
    </source>
</evidence>
<dbReference type="EMBL" id="CP163432">
    <property type="protein sequence ID" value="XDQ15678.1"/>
    <property type="molecule type" value="Genomic_DNA"/>
</dbReference>